<proteinExistence type="inferred from homology"/>
<dbReference type="Gene3D" id="1.10.287.370">
    <property type="match status" value="1"/>
</dbReference>
<feature type="compositionally biased region" description="Basic and acidic residues" evidence="5">
    <location>
        <begin position="242"/>
        <end position="265"/>
    </location>
</feature>
<dbReference type="Proteomes" id="UP001208570">
    <property type="component" value="Unassembled WGS sequence"/>
</dbReference>
<dbReference type="Pfam" id="PF02996">
    <property type="entry name" value="Prefoldin"/>
    <property type="match status" value="1"/>
</dbReference>
<feature type="compositionally biased region" description="Acidic residues" evidence="5">
    <location>
        <begin position="266"/>
        <end position="287"/>
    </location>
</feature>
<evidence type="ECO:0000256" key="1">
    <source>
        <dbReference type="ARBA" id="ARBA00004123"/>
    </source>
</evidence>
<comment type="similarity">
    <text evidence="3">Belongs to the RNA polymerase II subunit 5-mediating protein family.</text>
</comment>
<dbReference type="AlphaFoldDB" id="A0AAD9JLT7"/>
<feature type="compositionally biased region" description="Polar residues" evidence="5">
    <location>
        <begin position="301"/>
        <end position="310"/>
    </location>
</feature>
<organism evidence="6 7">
    <name type="scientific">Paralvinella palmiformis</name>
    <dbReference type="NCBI Taxonomy" id="53620"/>
    <lineage>
        <taxon>Eukaryota</taxon>
        <taxon>Metazoa</taxon>
        <taxon>Spiralia</taxon>
        <taxon>Lophotrochozoa</taxon>
        <taxon>Annelida</taxon>
        <taxon>Polychaeta</taxon>
        <taxon>Sedentaria</taxon>
        <taxon>Canalipalpata</taxon>
        <taxon>Terebellida</taxon>
        <taxon>Terebelliformia</taxon>
        <taxon>Alvinellidae</taxon>
        <taxon>Paralvinella</taxon>
    </lineage>
</organism>
<evidence type="ECO:0000256" key="5">
    <source>
        <dbReference type="SAM" id="MobiDB-lite"/>
    </source>
</evidence>
<evidence type="ECO:0000256" key="2">
    <source>
        <dbReference type="ARBA" id="ARBA00023242"/>
    </source>
</evidence>
<feature type="coiled-coil region" evidence="4">
    <location>
        <begin position="87"/>
        <end position="114"/>
    </location>
</feature>
<comment type="caution">
    <text evidence="6">The sequence shown here is derived from an EMBL/GenBank/DDBJ whole genome shotgun (WGS) entry which is preliminary data.</text>
</comment>
<dbReference type="EMBL" id="JAODUP010000256">
    <property type="protein sequence ID" value="KAK2154850.1"/>
    <property type="molecule type" value="Genomic_DNA"/>
</dbReference>
<dbReference type="GO" id="GO:0003714">
    <property type="term" value="F:transcription corepressor activity"/>
    <property type="evidence" value="ECO:0007669"/>
    <property type="project" value="TreeGrafter"/>
</dbReference>
<comment type="subcellular location">
    <subcellularLocation>
        <location evidence="1">Nucleus</location>
    </subcellularLocation>
</comment>
<evidence type="ECO:0000313" key="7">
    <source>
        <dbReference type="Proteomes" id="UP001208570"/>
    </source>
</evidence>
<dbReference type="GO" id="GO:0019212">
    <property type="term" value="F:phosphatase inhibitor activity"/>
    <property type="evidence" value="ECO:0007669"/>
    <property type="project" value="TreeGrafter"/>
</dbReference>
<reference evidence="6" key="1">
    <citation type="journal article" date="2023" name="Mol. Biol. Evol.">
        <title>Third-Generation Sequencing Reveals the Adaptive Role of the Epigenome in Three Deep-Sea Polychaetes.</title>
        <authorList>
            <person name="Perez M."/>
            <person name="Aroh O."/>
            <person name="Sun Y."/>
            <person name="Lan Y."/>
            <person name="Juniper S.K."/>
            <person name="Young C.R."/>
            <person name="Angers B."/>
            <person name="Qian P.Y."/>
        </authorList>
    </citation>
    <scope>NUCLEOTIDE SEQUENCE</scope>
    <source>
        <strain evidence="6">P08H-3</strain>
    </source>
</reference>
<gene>
    <name evidence="6" type="ORF">LSH36_256g06057</name>
</gene>
<dbReference type="SUPFAM" id="SSF46579">
    <property type="entry name" value="Prefoldin"/>
    <property type="match status" value="1"/>
</dbReference>
<name>A0AAD9JLT7_9ANNE</name>
<dbReference type="InterPro" id="IPR052255">
    <property type="entry name" value="RNA_pol_II_subunit5-mediator"/>
</dbReference>
<dbReference type="InterPro" id="IPR004127">
    <property type="entry name" value="Prefoldin_subunit_alpha"/>
</dbReference>
<keyword evidence="4" id="KW-0175">Coiled coil</keyword>
<evidence type="ECO:0000256" key="4">
    <source>
        <dbReference type="SAM" id="Coils"/>
    </source>
</evidence>
<evidence type="ECO:0000256" key="3">
    <source>
        <dbReference type="ARBA" id="ARBA00038295"/>
    </source>
</evidence>
<dbReference type="GO" id="GO:0003682">
    <property type="term" value="F:chromatin binding"/>
    <property type="evidence" value="ECO:0007669"/>
    <property type="project" value="TreeGrafter"/>
</dbReference>
<keyword evidence="2" id="KW-0539">Nucleus</keyword>
<dbReference type="GO" id="GO:0005634">
    <property type="term" value="C:nucleus"/>
    <property type="evidence" value="ECO:0007669"/>
    <property type="project" value="UniProtKB-SubCell"/>
</dbReference>
<protein>
    <recommendedName>
        <fullName evidence="8">Unconventional prefoldin RPB5 interactor</fullName>
    </recommendedName>
</protein>
<dbReference type="PANTHER" id="PTHR15111:SF0">
    <property type="entry name" value="UNCONVENTIONAL PREFOLDIN RPB5 INTERACTOR 1"/>
    <property type="match status" value="1"/>
</dbReference>
<accession>A0AAD9JLT7</accession>
<feature type="region of interest" description="Disordered" evidence="5">
    <location>
        <begin position="433"/>
        <end position="460"/>
    </location>
</feature>
<evidence type="ECO:0000313" key="6">
    <source>
        <dbReference type="EMBL" id="KAK2154850.1"/>
    </source>
</evidence>
<dbReference type="InterPro" id="IPR009053">
    <property type="entry name" value="Prefoldin"/>
</dbReference>
<feature type="region of interest" description="Disordered" evidence="5">
    <location>
        <begin position="221"/>
        <end position="310"/>
    </location>
</feature>
<sequence length="460" mass="52647">MTITMDTRSTARLREEQIKALQETTQKLDTLNKYLTDYVVLGERLKTLPDKVRHDVMVPFGKLAFMPGYLVHTNEILVLLGDNWFCERSAKQASEIAQRRVESLQKQMNDLEKQKCLLEPRLSFTTELQDILEEKSDLIEIQEEYDPETEKAWREQHRRNVKTHKSKIRAEMEKANQNHEYAHEKGTGSSMEQSFEALWQRLEELEVQEKRNREIFLLDGMDHTPEGSETFSKIVIPSPTESETKKQVKWKDLHNTTASRDHEPPDTDPELSDTDSEPSDAYSEEMVSETNDSPAEPSKIITFTHTSTPPAENEVCISEAAEEQTHQEDEEVPLLTSPADVYTCFGKIPKSILKAPSEKFKLNPEEIQKMKQTRHVVEMCSEPGEPEPFTGTVLEKLPPVSTIEDEQEDVDIIQAAARCEGLTAEVSTKPLLAKTEDVPQGQKPTRKVSRFKAQRMKKPV</sequence>
<evidence type="ECO:0008006" key="8">
    <source>
        <dbReference type="Google" id="ProtNLM"/>
    </source>
</evidence>
<dbReference type="CDD" id="cd23159">
    <property type="entry name" value="Prefoldin_URI1"/>
    <property type="match status" value="1"/>
</dbReference>
<feature type="compositionally biased region" description="Basic residues" evidence="5">
    <location>
        <begin position="444"/>
        <end position="460"/>
    </location>
</feature>
<dbReference type="PANTHER" id="PTHR15111">
    <property type="entry name" value="RNA POLYMERASE II SUBUNIT 5-MEDIATING PROTEIN NNX3"/>
    <property type="match status" value="1"/>
</dbReference>
<keyword evidence="7" id="KW-1185">Reference proteome</keyword>
<dbReference type="GO" id="GO:0000122">
    <property type="term" value="P:negative regulation of transcription by RNA polymerase II"/>
    <property type="evidence" value="ECO:0007669"/>
    <property type="project" value="TreeGrafter"/>
</dbReference>